<accession>B6U091</accession>
<proteinExistence type="evidence at transcript level"/>
<evidence type="ECO:0000313" key="1">
    <source>
        <dbReference type="EMBL" id="ACG42774.1"/>
    </source>
</evidence>
<sequence length="40" mass="4493">MISLVMFPCLVHAAFPATVKTGVQESRRLKALSRRLKLSH</sequence>
<protein>
    <submittedName>
        <fullName evidence="1">Uncharacterized protein</fullName>
    </submittedName>
</protein>
<name>B6U091_MAIZE</name>
<dbReference type="EMBL" id="EU970656">
    <property type="protein sequence ID" value="ACG42774.1"/>
    <property type="molecule type" value="mRNA"/>
</dbReference>
<reference evidence="1" key="1">
    <citation type="journal article" date="2009" name="Plant Mol. Biol.">
        <title>Insights into corn genes derived from large-scale cDNA sequencing.</title>
        <authorList>
            <person name="Alexandrov N.N."/>
            <person name="Brover V.V."/>
            <person name="Freidin S."/>
            <person name="Troukhan M.E."/>
            <person name="Tatarinova T.V."/>
            <person name="Zhang H."/>
            <person name="Swaller T.J."/>
            <person name="Lu Y.P."/>
            <person name="Bouck J."/>
            <person name="Flavell R.B."/>
            <person name="Feldmann K.A."/>
        </authorList>
    </citation>
    <scope>NUCLEOTIDE SEQUENCE</scope>
</reference>
<organism evidence="1">
    <name type="scientific">Zea mays</name>
    <name type="common">Maize</name>
    <dbReference type="NCBI Taxonomy" id="4577"/>
    <lineage>
        <taxon>Eukaryota</taxon>
        <taxon>Viridiplantae</taxon>
        <taxon>Streptophyta</taxon>
        <taxon>Embryophyta</taxon>
        <taxon>Tracheophyta</taxon>
        <taxon>Spermatophyta</taxon>
        <taxon>Magnoliopsida</taxon>
        <taxon>Liliopsida</taxon>
        <taxon>Poales</taxon>
        <taxon>Poaceae</taxon>
        <taxon>PACMAD clade</taxon>
        <taxon>Panicoideae</taxon>
        <taxon>Andropogonodae</taxon>
        <taxon>Andropogoneae</taxon>
        <taxon>Tripsacinae</taxon>
        <taxon>Zea</taxon>
    </lineage>
</organism>
<dbReference type="AlphaFoldDB" id="B6U091"/>